<dbReference type="Proteomes" id="UP001174210">
    <property type="component" value="Unassembled WGS sequence"/>
</dbReference>
<dbReference type="InterPro" id="IPR055170">
    <property type="entry name" value="GFO_IDH_MocA-like_dom"/>
</dbReference>
<keyword evidence="1" id="KW-0560">Oxidoreductase</keyword>
<dbReference type="Gene3D" id="3.30.360.10">
    <property type="entry name" value="Dihydrodipicolinate Reductase, domain 2"/>
    <property type="match status" value="1"/>
</dbReference>
<organism evidence="6 7">
    <name type="scientific">Leifsonia virtsii</name>
    <dbReference type="NCBI Taxonomy" id="3035915"/>
    <lineage>
        <taxon>Bacteria</taxon>
        <taxon>Bacillati</taxon>
        <taxon>Actinomycetota</taxon>
        <taxon>Actinomycetes</taxon>
        <taxon>Micrococcales</taxon>
        <taxon>Microbacteriaceae</taxon>
        <taxon>Leifsonia</taxon>
    </lineage>
</organism>
<protein>
    <submittedName>
        <fullName evidence="6">Gfo/Idh/MocA family oxidoreductase</fullName>
    </submittedName>
</protein>
<evidence type="ECO:0000313" key="7">
    <source>
        <dbReference type="Proteomes" id="UP001174210"/>
    </source>
</evidence>
<accession>A0ABT8J2D7</accession>
<evidence type="ECO:0000256" key="1">
    <source>
        <dbReference type="ARBA" id="ARBA00023002"/>
    </source>
</evidence>
<comment type="caution">
    <text evidence="6">The sequence shown here is derived from an EMBL/GenBank/DDBJ whole genome shotgun (WGS) entry which is preliminary data.</text>
</comment>
<dbReference type="InterPro" id="IPR036291">
    <property type="entry name" value="NAD(P)-bd_dom_sf"/>
</dbReference>
<keyword evidence="7" id="KW-1185">Reference proteome</keyword>
<dbReference type="Gene3D" id="3.40.50.720">
    <property type="entry name" value="NAD(P)-binding Rossmann-like Domain"/>
    <property type="match status" value="1"/>
</dbReference>
<name>A0ABT8J2D7_9MICO</name>
<sequence>MTDGSDRSTAAQGAAQSGGLTRRDESAAGARLRVAIVGGGFMAEVHSRAIRAARAELTGIVSSTPDRSVAAADRLGAGRAYASLDELLADDRVDVVHVTTPNALHADQAAAVLAAGKDVVCEKPLATTVADAERLVAAAEGRTATVPFVYRFHPMVREARSRFASGQAGRVLSINASYLQDWLLGSDDDNWRVDSAQGGRSRAFADIGSHLVDLVEFVSGDRVSRVSATKRTVFAERAAHSGITTEDAVAVVVETRSGALGTLLVSQVAPGRKNRLWLEIAGSSESIAFDQEQPETLWVGRRKGSLLIPRDADQLSEDAARLCVVPSGHPQGYQDAFNAFVADTYAAVAGETPDGLPRFTDGLRAVRITDAVIDSAESGTWIEMGTNE</sequence>
<evidence type="ECO:0000259" key="5">
    <source>
        <dbReference type="Pfam" id="PF22725"/>
    </source>
</evidence>
<dbReference type="RefSeq" id="WP_301220585.1">
    <property type="nucleotide sequence ID" value="NZ_JAROCB010000005.1"/>
</dbReference>
<keyword evidence="2" id="KW-0520">NAD</keyword>
<evidence type="ECO:0000256" key="2">
    <source>
        <dbReference type="ARBA" id="ARBA00023027"/>
    </source>
</evidence>
<dbReference type="SUPFAM" id="SSF51735">
    <property type="entry name" value="NAD(P)-binding Rossmann-fold domains"/>
    <property type="match status" value="1"/>
</dbReference>
<dbReference type="PANTHER" id="PTHR43818">
    <property type="entry name" value="BCDNA.GH03377"/>
    <property type="match status" value="1"/>
</dbReference>
<feature type="region of interest" description="Disordered" evidence="3">
    <location>
        <begin position="1"/>
        <end position="24"/>
    </location>
</feature>
<dbReference type="InterPro" id="IPR000683">
    <property type="entry name" value="Gfo/Idh/MocA-like_OxRdtase_N"/>
</dbReference>
<dbReference type="EMBL" id="JAROCB010000005">
    <property type="protein sequence ID" value="MDN4599241.1"/>
    <property type="molecule type" value="Genomic_DNA"/>
</dbReference>
<dbReference type="Pfam" id="PF01408">
    <property type="entry name" value="GFO_IDH_MocA"/>
    <property type="match status" value="1"/>
</dbReference>
<dbReference type="Pfam" id="PF22725">
    <property type="entry name" value="GFO_IDH_MocA_C3"/>
    <property type="match status" value="1"/>
</dbReference>
<dbReference type="InterPro" id="IPR050463">
    <property type="entry name" value="Gfo/Idh/MocA_oxidrdct_glycsds"/>
</dbReference>
<reference evidence="6" key="1">
    <citation type="submission" date="2023-03" db="EMBL/GenBank/DDBJ databases">
        <title>MT1 and MT2 Draft Genomes of Novel Species.</title>
        <authorList>
            <person name="Venkateswaran K."/>
        </authorList>
    </citation>
    <scope>NUCLEOTIDE SEQUENCE</scope>
    <source>
        <strain evidence="6">F6_8S_P_1A</strain>
    </source>
</reference>
<evidence type="ECO:0000256" key="3">
    <source>
        <dbReference type="SAM" id="MobiDB-lite"/>
    </source>
</evidence>
<gene>
    <name evidence="6" type="ORF">P5G59_18970</name>
</gene>
<evidence type="ECO:0000313" key="6">
    <source>
        <dbReference type="EMBL" id="MDN4599241.1"/>
    </source>
</evidence>
<dbReference type="PANTHER" id="PTHR43818:SF11">
    <property type="entry name" value="BCDNA.GH03377"/>
    <property type="match status" value="1"/>
</dbReference>
<proteinExistence type="predicted"/>
<feature type="compositionally biased region" description="Low complexity" evidence="3">
    <location>
        <begin position="10"/>
        <end position="19"/>
    </location>
</feature>
<feature type="domain" description="GFO/IDH/MocA-like oxidoreductase" evidence="5">
    <location>
        <begin position="156"/>
        <end position="287"/>
    </location>
</feature>
<evidence type="ECO:0000259" key="4">
    <source>
        <dbReference type="Pfam" id="PF01408"/>
    </source>
</evidence>
<feature type="domain" description="Gfo/Idh/MocA-like oxidoreductase N-terminal" evidence="4">
    <location>
        <begin position="32"/>
        <end position="145"/>
    </location>
</feature>
<dbReference type="SUPFAM" id="SSF55347">
    <property type="entry name" value="Glyceraldehyde-3-phosphate dehydrogenase-like, C-terminal domain"/>
    <property type="match status" value="1"/>
</dbReference>